<dbReference type="InterPro" id="IPR037523">
    <property type="entry name" value="VOC_core"/>
</dbReference>
<gene>
    <name evidence="2" type="ORF">GMBLW1_48340</name>
</gene>
<organism evidence="2">
    <name type="scientific">Tuwongella immobilis</name>
    <dbReference type="NCBI Taxonomy" id="692036"/>
    <lineage>
        <taxon>Bacteria</taxon>
        <taxon>Pseudomonadati</taxon>
        <taxon>Planctomycetota</taxon>
        <taxon>Planctomycetia</taxon>
        <taxon>Gemmatales</taxon>
        <taxon>Gemmataceae</taxon>
        <taxon>Tuwongella</taxon>
    </lineage>
</organism>
<dbReference type="InParanoid" id="A0A6C2YTK0"/>
<keyword evidence="2" id="KW-0560">Oxidoreductase</keyword>
<dbReference type="GO" id="GO:0051213">
    <property type="term" value="F:dioxygenase activity"/>
    <property type="evidence" value="ECO:0007669"/>
    <property type="project" value="UniProtKB-KW"/>
</dbReference>
<reference evidence="2" key="1">
    <citation type="submission" date="2019-04" db="EMBL/GenBank/DDBJ databases">
        <authorList>
            <consortium name="Science for Life Laboratories"/>
        </authorList>
    </citation>
    <scope>NUCLEOTIDE SEQUENCE</scope>
    <source>
        <strain evidence="2">MBLW1</strain>
    </source>
</reference>
<dbReference type="Gene3D" id="3.10.180.10">
    <property type="entry name" value="2,3-Dihydroxybiphenyl 1,2-Dioxygenase, domain 1"/>
    <property type="match status" value="1"/>
</dbReference>
<dbReference type="Pfam" id="PF00903">
    <property type="entry name" value="Glyoxalase"/>
    <property type="match status" value="1"/>
</dbReference>
<dbReference type="PROSITE" id="PS51819">
    <property type="entry name" value="VOC"/>
    <property type="match status" value="1"/>
</dbReference>
<dbReference type="EMBL" id="LR593887">
    <property type="protein sequence ID" value="VTS06080.1"/>
    <property type="molecule type" value="Genomic_DNA"/>
</dbReference>
<dbReference type="PANTHER" id="PTHR36503:SF3">
    <property type="entry name" value="BLR0126 PROTEIN"/>
    <property type="match status" value="1"/>
</dbReference>
<dbReference type="AlphaFoldDB" id="A0A6C2YTK0"/>
<accession>A0A6C2YTK0</accession>
<dbReference type="EMBL" id="LR586016">
    <property type="protein sequence ID" value="VIP04359.1"/>
    <property type="molecule type" value="Genomic_DNA"/>
</dbReference>
<evidence type="ECO:0000313" key="3">
    <source>
        <dbReference type="Proteomes" id="UP000464378"/>
    </source>
</evidence>
<dbReference type="InterPro" id="IPR029068">
    <property type="entry name" value="Glyas_Bleomycin-R_OHBP_Dase"/>
</dbReference>
<keyword evidence="2" id="KW-0223">Dioxygenase</keyword>
<dbReference type="Proteomes" id="UP000464378">
    <property type="component" value="Chromosome"/>
</dbReference>
<dbReference type="KEGG" id="tim:GMBLW1_48340"/>
<feature type="domain" description="VOC" evidence="1">
    <location>
        <begin position="7"/>
        <end position="119"/>
    </location>
</feature>
<sequence length="133" mass="14451">MFAAPPMVNLLVLRSPDIHRAARFYRALGLLFTTERHGDGPEHYSSSVNGFVFELYPLAAGRSPTTGTRIGFSVDSVDELVPSVQALGAEVVAEPHDSEWGRRAVVRDLDGHTVELVTPPGRDAKPGDGLCRR</sequence>
<dbReference type="InterPro" id="IPR004360">
    <property type="entry name" value="Glyas_Fos-R_dOase_dom"/>
</dbReference>
<evidence type="ECO:0000313" key="2">
    <source>
        <dbReference type="EMBL" id="VIP04359.1"/>
    </source>
</evidence>
<keyword evidence="3" id="KW-1185">Reference proteome</keyword>
<evidence type="ECO:0000259" key="1">
    <source>
        <dbReference type="PROSITE" id="PS51819"/>
    </source>
</evidence>
<proteinExistence type="predicted"/>
<dbReference type="PANTHER" id="PTHR36503">
    <property type="entry name" value="BLR2520 PROTEIN"/>
    <property type="match status" value="1"/>
</dbReference>
<dbReference type="RefSeq" id="WP_197740757.1">
    <property type="nucleotide sequence ID" value="NZ_LR593887.1"/>
</dbReference>
<protein>
    <recommendedName>
        <fullName evidence="1">VOC domain-containing protein</fullName>
    </recommendedName>
</protein>
<name>A0A6C2YTK0_9BACT</name>
<dbReference type="SUPFAM" id="SSF54593">
    <property type="entry name" value="Glyoxalase/Bleomycin resistance protein/Dihydroxybiphenyl dioxygenase"/>
    <property type="match status" value="1"/>
</dbReference>